<dbReference type="GO" id="GO:0006412">
    <property type="term" value="P:translation"/>
    <property type="evidence" value="ECO:0007669"/>
    <property type="project" value="UniProtKB-KW"/>
</dbReference>
<evidence type="ECO:0000259" key="5">
    <source>
        <dbReference type="Pfam" id="PF04073"/>
    </source>
</evidence>
<dbReference type="Gene3D" id="3.90.960.10">
    <property type="entry name" value="YbaK/aminoacyl-tRNA synthetase-associated domain"/>
    <property type="match status" value="1"/>
</dbReference>
<dbReference type="Pfam" id="PF04073">
    <property type="entry name" value="tRNA_edit"/>
    <property type="match status" value="1"/>
</dbReference>
<dbReference type="SUPFAM" id="SSF55826">
    <property type="entry name" value="YbaK/ProRS associated domain"/>
    <property type="match status" value="1"/>
</dbReference>
<sequence length="158" mass="17321">MNKTNVMRILDKAKIPYTPYYYATEDGKIDGVSVAQKMGQDPATVFKTLVAISKTKELFVFIIPVARELDLKKAAMASAQKNMEMLPQSKLLPMTGYIHGGCSPVGMKKQYATFLDQSARDCPEISVSGGKVGAQVRLSPDALLQISKAVYADLTREK</sequence>
<dbReference type="Proteomes" id="UP000617951">
    <property type="component" value="Unassembled WGS sequence"/>
</dbReference>
<dbReference type="RefSeq" id="WP_249279445.1">
    <property type="nucleotide sequence ID" value="NZ_JACRSS010000001.1"/>
</dbReference>
<dbReference type="GO" id="GO:0002161">
    <property type="term" value="F:aminoacyl-tRNA deacylase activity"/>
    <property type="evidence" value="ECO:0007669"/>
    <property type="project" value="InterPro"/>
</dbReference>
<keyword evidence="3 4" id="KW-0456">Lyase</keyword>
<dbReference type="AlphaFoldDB" id="A0A926HVP9"/>
<evidence type="ECO:0000313" key="6">
    <source>
        <dbReference type="EMBL" id="MBC8537543.1"/>
    </source>
</evidence>
<dbReference type="PANTHER" id="PTHR30411">
    <property type="entry name" value="CYTOPLASMIC PROTEIN"/>
    <property type="match status" value="1"/>
</dbReference>
<evidence type="ECO:0000313" key="7">
    <source>
        <dbReference type="Proteomes" id="UP000617951"/>
    </source>
</evidence>
<accession>A0A926HVP9</accession>
<protein>
    <recommendedName>
        <fullName evidence="4">Cys-tRNA(Pro)/Cys-tRNA(Cys) deacylase</fullName>
        <ecNumber evidence="4">4.2.-.-</ecNumber>
    </recommendedName>
</protein>
<dbReference type="EC" id="4.2.-.-" evidence="4"/>
<organism evidence="6 7">
    <name type="scientific">Guopingia tenuis</name>
    <dbReference type="NCBI Taxonomy" id="2763656"/>
    <lineage>
        <taxon>Bacteria</taxon>
        <taxon>Bacillati</taxon>
        <taxon>Bacillota</taxon>
        <taxon>Clostridia</taxon>
        <taxon>Christensenellales</taxon>
        <taxon>Christensenellaceae</taxon>
        <taxon>Guopingia</taxon>
    </lineage>
</organism>
<keyword evidence="2 4" id="KW-0648">Protein biosynthesis</keyword>
<comment type="caution">
    <text evidence="6">The sequence shown here is derived from an EMBL/GenBank/DDBJ whole genome shotgun (WGS) entry which is preliminary data.</text>
</comment>
<dbReference type="CDD" id="cd00002">
    <property type="entry name" value="YbaK_deacylase"/>
    <property type="match status" value="1"/>
</dbReference>
<evidence type="ECO:0000256" key="2">
    <source>
        <dbReference type="ARBA" id="ARBA00022917"/>
    </source>
</evidence>
<gene>
    <name evidence="6" type="primary">ybaK</name>
    <name evidence="6" type="ORF">H8693_01175</name>
</gene>
<dbReference type="PIRSF" id="PIRSF006181">
    <property type="entry name" value="EbsC_YbaK"/>
    <property type="match status" value="1"/>
</dbReference>
<name>A0A926HVP9_9FIRM</name>
<dbReference type="PANTHER" id="PTHR30411:SF0">
    <property type="entry name" value="CYS-TRNA(PRO)_CYS-TRNA(CYS) DEACYLASE YBAK"/>
    <property type="match status" value="1"/>
</dbReference>
<dbReference type="InterPro" id="IPR004369">
    <property type="entry name" value="Prolyl-tRNA_editing_YbaK/EbsC"/>
</dbReference>
<dbReference type="NCBIfam" id="TIGR00011">
    <property type="entry name" value="YbaK_EbsC"/>
    <property type="match status" value="1"/>
</dbReference>
<dbReference type="InterPro" id="IPR036754">
    <property type="entry name" value="YbaK/aa-tRNA-synt-asso_dom_sf"/>
</dbReference>
<dbReference type="EMBL" id="JACRSS010000001">
    <property type="protein sequence ID" value="MBC8537543.1"/>
    <property type="molecule type" value="Genomic_DNA"/>
</dbReference>
<evidence type="ECO:0000256" key="3">
    <source>
        <dbReference type="ARBA" id="ARBA00023239"/>
    </source>
</evidence>
<evidence type="ECO:0000256" key="4">
    <source>
        <dbReference type="PIRNR" id="PIRNR006181"/>
    </source>
</evidence>
<feature type="domain" description="YbaK/aminoacyl-tRNA synthetase-associated" evidence="5">
    <location>
        <begin position="34"/>
        <end position="145"/>
    </location>
</feature>
<reference evidence="6" key="1">
    <citation type="submission" date="2020-08" db="EMBL/GenBank/DDBJ databases">
        <title>Genome public.</title>
        <authorList>
            <person name="Liu C."/>
            <person name="Sun Q."/>
        </authorList>
    </citation>
    <scope>NUCLEOTIDE SEQUENCE</scope>
    <source>
        <strain evidence="6">NSJ-63</strain>
    </source>
</reference>
<evidence type="ECO:0000256" key="1">
    <source>
        <dbReference type="ARBA" id="ARBA00009798"/>
    </source>
</evidence>
<proteinExistence type="inferred from homology"/>
<dbReference type="GO" id="GO:0016829">
    <property type="term" value="F:lyase activity"/>
    <property type="evidence" value="ECO:0007669"/>
    <property type="project" value="UniProtKB-KW"/>
</dbReference>
<comment type="similarity">
    <text evidence="1 4">Belongs to the prolyl-tRNA editing family. YbaK/EbsC subfamily.</text>
</comment>
<keyword evidence="7" id="KW-1185">Reference proteome</keyword>
<dbReference type="InterPro" id="IPR007214">
    <property type="entry name" value="YbaK/aa-tRNA-synth-assoc-dom"/>
</dbReference>